<gene>
    <name evidence="3" type="ORF">UFOPK3376_01386</name>
</gene>
<accession>A0A6J7EEJ9</accession>
<dbReference type="AlphaFoldDB" id="A0A6J7EEJ9"/>
<feature type="compositionally biased region" description="Low complexity" evidence="1">
    <location>
        <begin position="154"/>
        <end position="168"/>
    </location>
</feature>
<proteinExistence type="predicted"/>
<protein>
    <submittedName>
        <fullName evidence="3">Unannotated protein</fullName>
    </submittedName>
</protein>
<feature type="compositionally biased region" description="Pro residues" evidence="1">
    <location>
        <begin position="111"/>
        <end position="133"/>
    </location>
</feature>
<organism evidence="3">
    <name type="scientific">freshwater metagenome</name>
    <dbReference type="NCBI Taxonomy" id="449393"/>
    <lineage>
        <taxon>unclassified sequences</taxon>
        <taxon>metagenomes</taxon>
        <taxon>ecological metagenomes</taxon>
    </lineage>
</organism>
<dbReference type="EMBL" id="CAFBLP010000030">
    <property type="protein sequence ID" value="CAB4879725.1"/>
    <property type="molecule type" value="Genomic_DNA"/>
</dbReference>
<keyword evidence="2" id="KW-1133">Transmembrane helix</keyword>
<sequence>MAPDLNSERFLSTLSTETLTDPPTVEEVTNALRDRLRLRLTVRNVVPVQPLSPEAVVQEASPQVVWSSVLDSLSTGLQIGDGSDTEALPKAPIVSSPSVVPAAVPAPQPFVPQPFAPQPFGHPQPLAPPPVSPTPQVQHHTGQIYVPENTDDYASTNGSASASTNGNGDSPRLPTSMPTPRLSTPVVPYLGQPARTAPTQRVVPSLVVANATRTPRPLQRRRHPFRAFLSFLVVASLLGGASFTGWYFLIKNKVTWSQELDPLAAFVEKVAHAEFVDNVSVVALSAPEYEVKLGIDVLSRSYMDPDGSFGTLRAVGLVSGTPSPSEIGRQVAATITAFYSPADRTVYRVDGTTPVFEVSLLRALTVALADQSTGWSSNVDTLSDAQRVGVRASVDFAGANVVLAKFAADPQLRSLWNAETQARSTALGLPADSHPTYLGAVLGSYAFGATTSPAPSPENPLAGITVPPSDAALFDPARGSRAVPVSASVSPSAATSRTLGMQFWYLVLLPALGPTEARAAAMLWAGDAVVTTVSAGRACVNAQVATTSPEAQAALFAPLSLWAQTRPASSAAAVTNQAGNVVAVSVCEPIEVTTQVVSADSDTMLPYTAAATEVQFGDELIRMGLPVAQGAWTCAVLAYRQGVLPAFVRGSNDQAQADVMLNVLSFCRSS</sequence>
<evidence type="ECO:0000256" key="1">
    <source>
        <dbReference type="SAM" id="MobiDB-lite"/>
    </source>
</evidence>
<evidence type="ECO:0000256" key="2">
    <source>
        <dbReference type="SAM" id="Phobius"/>
    </source>
</evidence>
<name>A0A6J7EEJ9_9ZZZZ</name>
<evidence type="ECO:0000313" key="3">
    <source>
        <dbReference type="EMBL" id="CAB4879725.1"/>
    </source>
</evidence>
<keyword evidence="2" id="KW-0812">Transmembrane</keyword>
<keyword evidence="2" id="KW-0472">Membrane</keyword>
<feature type="region of interest" description="Disordered" evidence="1">
    <location>
        <begin position="111"/>
        <end position="181"/>
    </location>
</feature>
<reference evidence="3" key="1">
    <citation type="submission" date="2020-05" db="EMBL/GenBank/DDBJ databases">
        <authorList>
            <person name="Chiriac C."/>
            <person name="Salcher M."/>
            <person name="Ghai R."/>
            <person name="Kavagutti S V."/>
        </authorList>
    </citation>
    <scope>NUCLEOTIDE SEQUENCE</scope>
</reference>
<feature type="transmembrane region" description="Helical" evidence="2">
    <location>
        <begin position="227"/>
        <end position="249"/>
    </location>
</feature>